<evidence type="ECO:0000313" key="4">
    <source>
        <dbReference type="Proteomes" id="UP001317191"/>
    </source>
</evidence>
<feature type="domain" description="IgGFc-binding protein N-terminal" evidence="2">
    <location>
        <begin position="131"/>
        <end position="405"/>
    </location>
</feature>
<protein>
    <submittedName>
        <fullName evidence="3">T9SS type B sorting domain-containing protein</fullName>
    </submittedName>
</protein>
<evidence type="ECO:0000259" key="2">
    <source>
        <dbReference type="Pfam" id="PF17517"/>
    </source>
</evidence>
<keyword evidence="4" id="KW-1185">Reference proteome</keyword>
<evidence type="ECO:0000256" key="1">
    <source>
        <dbReference type="SAM" id="SignalP"/>
    </source>
</evidence>
<dbReference type="InterPro" id="IPR026341">
    <property type="entry name" value="T9SS_type_B"/>
</dbReference>
<gene>
    <name evidence="3" type="ORF">NAT50_03710</name>
</gene>
<dbReference type="RefSeq" id="WP_250591631.1">
    <property type="nucleotide sequence ID" value="NZ_JAMLJM010000002.1"/>
</dbReference>
<proteinExistence type="predicted"/>
<dbReference type="InterPro" id="IPR028974">
    <property type="entry name" value="TSP_type-3_rpt"/>
</dbReference>
<reference evidence="3 4" key="1">
    <citation type="submission" date="2022-05" db="EMBL/GenBank/DDBJ databases">
        <title>Flavobacterium sp., isolated from activated sludge.</title>
        <authorList>
            <person name="Ran Q."/>
        </authorList>
    </citation>
    <scope>NUCLEOTIDE SEQUENCE [LARGE SCALE GENOMIC DNA]</scope>
    <source>
        <strain evidence="3 4">HXWNR70</strain>
    </source>
</reference>
<dbReference type="InterPro" id="IPR035234">
    <property type="entry name" value="IgGFc-bd_N"/>
</dbReference>
<dbReference type="Proteomes" id="UP001317191">
    <property type="component" value="Unassembled WGS sequence"/>
</dbReference>
<dbReference type="InterPro" id="IPR013783">
    <property type="entry name" value="Ig-like_fold"/>
</dbReference>
<dbReference type="Pfam" id="PF17517">
    <property type="entry name" value="IgGFc_binding"/>
    <property type="match status" value="1"/>
</dbReference>
<feature type="signal peptide" evidence="1">
    <location>
        <begin position="1"/>
        <end position="20"/>
    </location>
</feature>
<feature type="chain" id="PRO_5047293136" evidence="1">
    <location>
        <begin position="21"/>
        <end position="1464"/>
    </location>
</feature>
<accession>A0ABT0TLU3</accession>
<dbReference type="Gene3D" id="2.60.40.10">
    <property type="entry name" value="Immunoglobulins"/>
    <property type="match status" value="1"/>
</dbReference>
<dbReference type="EMBL" id="JAMLJM010000002">
    <property type="protein sequence ID" value="MCL9808457.1"/>
    <property type="molecule type" value="Genomic_DNA"/>
</dbReference>
<dbReference type="Gene3D" id="4.10.1080.10">
    <property type="entry name" value="TSP type-3 repeat"/>
    <property type="match status" value="1"/>
</dbReference>
<comment type="caution">
    <text evidence="3">The sequence shown here is derived from an EMBL/GenBank/DDBJ whole genome shotgun (WGS) entry which is preliminary data.</text>
</comment>
<dbReference type="SUPFAM" id="SSF103647">
    <property type="entry name" value="TSP type-3 repeat"/>
    <property type="match status" value="1"/>
</dbReference>
<dbReference type="Pfam" id="PF13585">
    <property type="entry name" value="CHU_C"/>
    <property type="match status" value="1"/>
</dbReference>
<sequence>MRIKLLLLTFFLGLNGYAQFSKTHYIPPISNSEAYQSLEQALYISCPSTTNVNYKITALGGASTTGVVSRDNPQSIIIGNGSDTQILANGFSVGSVLNNKGYIVEADDLIYVTVRLTAINQAGGIVSKGLAALGTEYRIGAFTNNSPGLITDTRHYTFASVLATENNTVVTFSDIKPGTTLVNQNTGNAPFSITLNSGESYIIATQGPNNANRDGLIGALISSNKPIAVNCGSYGGSNGSVTNSSDFGFDQIVSTKNIGNEYIFIKGKGNNDVEKPLLVAHENGTEVFINGNTTPTAILNAGEYLAINGFNFTSDNNLYVKTSKNVFAYQGLGGSGNEANQNMHFVPPLSCETPKIINNIPKINEVGTDSNFGGTVSIVTKKGASLNFIINGVDYTLANLSNIGVSYTGPSNVTGNPDYVTYIFNGLSGNVSVFSSESVYLSYFGSSGFATYGGFYSGFTFAPEVAFQKVSVSNENCIPNIVLKVNDVTSFDQFQWYFNEVPITTGATNNSYTPTQPGFYHVKASISSCGRSLESDRIPVSSCSTNQDGDLANDNIDIDNDNDGITNCTESFGNQIINTAVTTGNIPNSTITYNTSYSTSTMAAAIPFTGNADGSFITEVPAGKGYFVDYTLNFSQPTNITLEYPQTAAPNDLINSNAEYVVNSDINKTITVLNPSNQLLIDTNYDGIYESDVTQYSSFEIRFRLNGSTPLAAGNADFKFQSYQTASLKITHKNLSDTEINKSTFKVLATCVYKDTDSDGIPDQLDNDSDNDGISDVIEAQGNAPVVLSNSDTNLNGLDNAFENGFIPYDNDNDLVPDYLDLDSDNDGILDSVEGIVDTDTDGIKNFRELDSDNDLCFDVKEAGFSDNNFDGILGDTTVMVNANGLVTNAIGYTTPHPDYTTVAPITIIAQPSNKAQCLFETTTFEIDVNAETFQWQLSTDNGLNWSNLSNDTTYYGTNTNQLTITNLQSNMNGFVYRVQLNRSGNSCDFYSNHASLIIYELPIVNSGVTYIQCDTDTNNQSIFNLRNKESQLSNNYVNEKIDFFLTETGARNNEASDLITNPTSYENTSSPQTIWVRVTNNNNCFSVTSMELYVSTAGAITFPQPSDKHQCDDYVDAVNNDYDGIASFDFTDIANDLTTFLNNTNLEFKFYKNENDYYLENDANGNSLAISDISNYRNTGYKDRQTIWIRIEDKITDACFGKPITFDVVVEPLPAIDTNVDKEDDTYICTNDANIYQTLTSGLPQNSNFSNYLFQWHKDGTPLNGENNPYLNVNEAGEYKVTVSNANGLQCSKERIITVNTSNTATLIGEPVVKDLTENNSISITVTGLGNYVFTLDDLYAERQTTGYFENVRPGLHTVYVLDLNGCPVLEVPISITGFPQYFTPNGDGYHDHWNMIGASSQFNSKAKIYIFNRYGKLLKEINPLNEGWDGTYLGVPQPSDDYWYKSILEDGREVRGHFTLKR</sequence>
<name>A0ABT0TLU3_9FLAO</name>
<organism evidence="3 4">
    <name type="scientific">Flavobacterium luminosum</name>
    <dbReference type="NCBI Taxonomy" id="2949086"/>
    <lineage>
        <taxon>Bacteria</taxon>
        <taxon>Pseudomonadati</taxon>
        <taxon>Bacteroidota</taxon>
        <taxon>Flavobacteriia</taxon>
        <taxon>Flavobacteriales</taxon>
        <taxon>Flavobacteriaceae</taxon>
        <taxon>Flavobacterium</taxon>
    </lineage>
</organism>
<dbReference type="NCBIfam" id="TIGR04131">
    <property type="entry name" value="Bac_Flav_CTERM"/>
    <property type="match status" value="1"/>
</dbReference>
<keyword evidence="1" id="KW-0732">Signal</keyword>
<evidence type="ECO:0000313" key="3">
    <source>
        <dbReference type="EMBL" id="MCL9808457.1"/>
    </source>
</evidence>